<dbReference type="InterPro" id="IPR059112">
    <property type="entry name" value="CysZ/EI24"/>
</dbReference>
<organism evidence="6 7">
    <name type="scientific">Sneathiella chungangensis</name>
    <dbReference type="NCBI Taxonomy" id="1418234"/>
    <lineage>
        <taxon>Bacteria</taxon>
        <taxon>Pseudomonadati</taxon>
        <taxon>Pseudomonadota</taxon>
        <taxon>Alphaproteobacteria</taxon>
        <taxon>Sneathiellales</taxon>
        <taxon>Sneathiellaceae</taxon>
        <taxon>Sneathiella</taxon>
    </lineage>
</organism>
<keyword evidence="4 5" id="KW-0472">Membrane</keyword>
<dbReference type="Pfam" id="PF07264">
    <property type="entry name" value="EI24"/>
    <property type="match status" value="1"/>
</dbReference>
<dbReference type="Proteomes" id="UP000445696">
    <property type="component" value="Unassembled WGS sequence"/>
</dbReference>
<dbReference type="OrthoDB" id="5421146at2"/>
<comment type="caution">
    <text evidence="6">The sequence shown here is derived from an EMBL/GenBank/DDBJ whole genome shotgun (WGS) entry which is preliminary data.</text>
</comment>
<dbReference type="EMBL" id="WTVA01000015">
    <property type="protein sequence ID" value="MZR24200.1"/>
    <property type="molecule type" value="Genomic_DNA"/>
</dbReference>
<keyword evidence="2 5" id="KW-0812">Transmembrane</keyword>
<sequence>MFSAITKAIGQLDDKAFRSVLLKALALTAGIFILVGFGASESLNLVPEFEYGWVNTVISFLAGLGFLLGGFFLFPLVISALIGLFLDDISDAVEKEHYPQDAPAHNVPLLSSIWDAVKFLALVIVCNIIVLPLYFMPVINLFVYYLLNGYLIAREYFQMVAIRHHDMEEVTRLRKKNATELYMMGIVIAFSLTIPIVNLVAPIVATAAMVHLYKKRVGSVPKGRELATR</sequence>
<evidence type="ECO:0000256" key="4">
    <source>
        <dbReference type="ARBA" id="ARBA00023136"/>
    </source>
</evidence>
<evidence type="ECO:0000256" key="2">
    <source>
        <dbReference type="ARBA" id="ARBA00022692"/>
    </source>
</evidence>
<keyword evidence="7" id="KW-1185">Reference proteome</keyword>
<feature type="transmembrane region" description="Helical" evidence="5">
    <location>
        <begin position="119"/>
        <end position="147"/>
    </location>
</feature>
<gene>
    <name evidence="6" type="ORF">GQF03_17835</name>
</gene>
<comment type="subcellular location">
    <subcellularLocation>
        <location evidence="1">Membrane</location>
        <topology evidence="1">Multi-pass membrane protein</topology>
    </subcellularLocation>
</comment>
<keyword evidence="3 5" id="KW-1133">Transmembrane helix</keyword>
<reference evidence="6 7" key="1">
    <citation type="journal article" date="2014" name="Int. J. Syst. Evol. Microbiol.">
        <title>Sneathiella chungangensis sp. nov., isolated from a marine sand, and emended description of the genus Sneathiella.</title>
        <authorList>
            <person name="Siamphan C."/>
            <person name="Kim H."/>
            <person name="Lee J.S."/>
            <person name="Kim W."/>
        </authorList>
    </citation>
    <scope>NUCLEOTIDE SEQUENCE [LARGE SCALE GENOMIC DNA]</scope>
    <source>
        <strain evidence="6 7">KCTC 32476</strain>
    </source>
</reference>
<name>A0A845MM51_9PROT</name>
<accession>A0A845MM51</accession>
<evidence type="ECO:0000256" key="5">
    <source>
        <dbReference type="SAM" id="Phobius"/>
    </source>
</evidence>
<evidence type="ECO:0000313" key="7">
    <source>
        <dbReference type="Proteomes" id="UP000445696"/>
    </source>
</evidence>
<feature type="transmembrane region" description="Helical" evidence="5">
    <location>
        <begin position="181"/>
        <end position="213"/>
    </location>
</feature>
<protein>
    <submittedName>
        <fullName evidence="6">Cysteine biosynthesis protein CysZ</fullName>
    </submittedName>
</protein>
<proteinExistence type="predicted"/>
<dbReference type="AlphaFoldDB" id="A0A845MM51"/>
<evidence type="ECO:0000313" key="6">
    <source>
        <dbReference type="EMBL" id="MZR24200.1"/>
    </source>
</evidence>
<dbReference type="RefSeq" id="WP_161340654.1">
    <property type="nucleotide sequence ID" value="NZ_JBHSDG010000003.1"/>
</dbReference>
<evidence type="ECO:0000256" key="1">
    <source>
        <dbReference type="ARBA" id="ARBA00004141"/>
    </source>
</evidence>
<feature type="transmembrane region" description="Helical" evidence="5">
    <location>
        <begin position="60"/>
        <end position="86"/>
    </location>
</feature>
<feature type="transmembrane region" description="Helical" evidence="5">
    <location>
        <begin position="20"/>
        <end position="40"/>
    </location>
</feature>
<evidence type="ECO:0000256" key="3">
    <source>
        <dbReference type="ARBA" id="ARBA00022989"/>
    </source>
</evidence>